<evidence type="ECO:0000256" key="11">
    <source>
        <dbReference type="ARBA" id="ARBA00023444"/>
    </source>
</evidence>
<dbReference type="PANTHER" id="PTHR35457">
    <property type="entry name" value="HEME A SYNTHASE"/>
    <property type="match status" value="1"/>
</dbReference>
<keyword evidence="5" id="KW-1133">Transmembrane helix</keyword>
<protein>
    <submittedName>
        <fullName evidence="12">Cytochrome oxidase assembly protein</fullName>
    </submittedName>
</protein>
<evidence type="ECO:0000256" key="4">
    <source>
        <dbReference type="ARBA" id="ARBA00022723"/>
    </source>
</evidence>
<evidence type="ECO:0000256" key="8">
    <source>
        <dbReference type="ARBA" id="ARBA00023133"/>
    </source>
</evidence>
<evidence type="ECO:0000313" key="12">
    <source>
        <dbReference type="EMBL" id="SPY45784.1"/>
    </source>
</evidence>
<dbReference type="PANTHER" id="PTHR35457:SF1">
    <property type="entry name" value="HEME A SYNTHASE"/>
    <property type="match status" value="1"/>
</dbReference>
<dbReference type="GO" id="GO:0006784">
    <property type="term" value="P:heme A biosynthetic process"/>
    <property type="evidence" value="ECO:0007669"/>
    <property type="project" value="InterPro"/>
</dbReference>
<evidence type="ECO:0000256" key="7">
    <source>
        <dbReference type="ARBA" id="ARBA00023004"/>
    </source>
</evidence>
<dbReference type="RefSeq" id="WP_005302491.1">
    <property type="nucleotide sequence ID" value="NZ_PYOG01000008.1"/>
</dbReference>
<keyword evidence="3" id="KW-0812">Transmembrane</keyword>
<evidence type="ECO:0000313" key="13">
    <source>
        <dbReference type="Proteomes" id="UP000251647"/>
    </source>
</evidence>
<dbReference type="GO" id="GO:0016020">
    <property type="term" value="C:membrane"/>
    <property type="evidence" value="ECO:0007669"/>
    <property type="project" value="UniProtKB-SubCell"/>
</dbReference>
<comment type="pathway">
    <text evidence="11">Porphyrin-containing compound metabolism.</text>
</comment>
<name>A0A2T3QKN5_PHODM</name>
<keyword evidence="7" id="KW-0408">Iron</keyword>
<dbReference type="GO" id="GO:0016491">
    <property type="term" value="F:oxidoreductase activity"/>
    <property type="evidence" value="ECO:0007669"/>
    <property type="project" value="UniProtKB-KW"/>
</dbReference>
<dbReference type="OrthoDB" id="1447144at2"/>
<dbReference type="InterPro" id="IPR050450">
    <property type="entry name" value="COX15/CtaA_HemeA_synthase"/>
</dbReference>
<dbReference type="GO" id="GO:0046872">
    <property type="term" value="F:metal ion binding"/>
    <property type="evidence" value="ECO:0007669"/>
    <property type="project" value="UniProtKB-KW"/>
</dbReference>
<proteinExistence type="predicted"/>
<evidence type="ECO:0000256" key="2">
    <source>
        <dbReference type="ARBA" id="ARBA00022475"/>
    </source>
</evidence>
<evidence type="ECO:0000256" key="9">
    <source>
        <dbReference type="ARBA" id="ARBA00023136"/>
    </source>
</evidence>
<evidence type="ECO:0000256" key="5">
    <source>
        <dbReference type="ARBA" id="ARBA00022989"/>
    </source>
</evidence>
<dbReference type="Proteomes" id="UP000251647">
    <property type="component" value="Unassembled WGS sequence"/>
</dbReference>
<reference evidence="12 13" key="1">
    <citation type="submission" date="2018-06" db="EMBL/GenBank/DDBJ databases">
        <authorList>
            <consortium name="Pathogen Informatics"/>
            <person name="Doyle S."/>
        </authorList>
    </citation>
    <scope>NUCLEOTIDE SEQUENCE [LARGE SCALE GENOMIC DNA]</scope>
    <source>
        <strain evidence="12 13">NCTC11647</strain>
    </source>
</reference>
<keyword evidence="2" id="KW-1003">Cell membrane</keyword>
<dbReference type="EMBL" id="UATL01000007">
    <property type="protein sequence ID" value="SPY45784.1"/>
    <property type="molecule type" value="Genomic_DNA"/>
</dbReference>
<gene>
    <name evidence="12" type="ORF">NCTC11647_04222</name>
</gene>
<keyword evidence="9" id="KW-0472">Membrane</keyword>
<evidence type="ECO:0000256" key="10">
    <source>
        <dbReference type="ARBA" id="ARBA00023157"/>
    </source>
</evidence>
<keyword evidence="8" id="KW-0350">Heme biosynthesis</keyword>
<evidence type="ECO:0000256" key="3">
    <source>
        <dbReference type="ARBA" id="ARBA00022692"/>
    </source>
</evidence>
<dbReference type="InterPro" id="IPR003780">
    <property type="entry name" value="COX15/CtaA_fam"/>
</dbReference>
<keyword evidence="10" id="KW-1015">Disulfide bond</keyword>
<sequence>MTGSHVHQIWLSRFIVATFIFSIVVVGLGAFTRLTESGLGCPDWPGCYGFLAVPSNSDELRQAQQLYPEQPVEASKAWYEMVHRYVAGTLGVLILLLNILAWRWQEKEPLLPKLLLLLVLFQSALGMWTVTLNLMPIVVMGHLLGGFTLVSLLWLWYQKRHTEVVQTLPADKTRLLQGYLGLLLVIVIGQIALGGWTAANYAALVCTSLPICQVNWVGQFQLSAFDPIPHSASSYQYGILDYGQRVSIHVAHRIGAIVTAIVTIGAVIWLWQWRHLRLLSYGLSTVLLLQVGLGITNVVASLPLSVAVAHNVMGLTLLLVVIKANYQVWLCRRADSYQTLHSMEGGING</sequence>
<evidence type="ECO:0000256" key="1">
    <source>
        <dbReference type="ARBA" id="ARBA00004141"/>
    </source>
</evidence>
<organism evidence="12 13">
    <name type="scientific">Photobacterium damselae</name>
    <dbReference type="NCBI Taxonomy" id="38293"/>
    <lineage>
        <taxon>Bacteria</taxon>
        <taxon>Pseudomonadati</taxon>
        <taxon>Pseudomonadota</taxon>
        <taxon>Gammaproteobacteria</taxon>
        <taxon>Vibrionales</taxon>
        <taxon>Vibrionaceae</taxon>
        <taxon>Photobacterium</taxon>
    </lineage>
</organism>
<evidence type="ECO:0000256" key="6">
    <source>
        <dbReference type="ARBA" id="ARBA00023002"/>
    </source>
</evidence>
<dbReference type="AlphaFoldDB" id="A0A2T3QKN5"/>
<keyword evidence="6" id="KW-0560">Oxidoreductase</keyword>
<dbReference type="Pfam" id="PF02628">
    <property type="entry name" value="COX15-CtaA"/>
    <property type="match status" value="1"/>
</dbReference>
<comment type="subcellular location">
    <subcellularLocation>
        <location evidence="1">Membrane</location>
        <topology evidence="1">Multi-pass membrane protein</topology>
    </subcellularLocation>
</comment>
<accession>A0A2T3QKN5</accession>
<keyword evidence="4" id="KW-0479">Metal-binding</keyword>